<evidence type="ECO:0000256" key="7">
    <source>
        <dbReference type="SAM" id="SignalP"/>
    </source>
</evidence>
<protein>
    <recommendedName>
        <fullName evidence="10">Hydrophobin</fullName>
    </recommendedName>
</protein>
<feature type="compositionally biased region" description="Low complexity" evidence="5">
    <location>
        <begin position="133"/>
        <end position="142"/>
    </location>
</feature>
<dbReference type="AlphaFoldDB" id="A0A0D2CLS8"/>
<evidence type="ECO:0000256" key="4">
    <source>
        <dbReference type="ARBA" id="ARBA00023136"/>
    </source>
</evidence>
<proteinExistence type="predicted"/>
<keyword evidence="4 6" id="KW-0472">Membrane</keyword>
<feature type="region of interest" description="Disordered" evidence="5">
    <location>
        <begin position="439"/>
        <end position="496"/>
    </location>
</feature>
<evidence type="ECO:0000256" key="6">
    <source>
        <dbReference type="SAM" id="Phobius"/>
    </source>
</evidence>
<dbReference type="STRING" id="5601.A0A0D2CLS8"/>
<dbReference type="Proteomes" id="UP000054266">
    <property type="component" value="Unassembled WGS sequence"/>
</dbReference>
<dbReference type="GO" id="GO:0071944">
    <property type="term" value="C:cell periphery"/>
    <property type="evidence" value="ECO:0007669"/>
    <property type="project" value="UniProtKB-ARBA"/>
</dbReference>
<keyword evidence="7" id="KW-0732">Signal</keyword>
<sequence length="496" mass="51257">MGMHSRLTLFLLVFPILAHAQTVTTDTATITTTESTLTTSYEATTISTSYTTGSTNGGATTTAYPPASTSIPAIQTVPFTGQALLVGTCAMARFTMLTFPDGGSIEVPLVGCSDDRPECCPSLNFTRPEPEETGTASASATESSEEGGDEEPTTSWTGTTPSPTPTGVISMLSKAPLTVCPSDMVDIDPVCCPSGFQVYGQVLVGNYPPCVSILTTAITPDSEVLASITSAVLASLATASTTTTAAPTVSVVVTQVFALGLPCADDEEGGEEHNGTHLSTGAKAGIGAGVGAAGLLIIGFLWGCLAVRHRRRKKMKALQAANTAAGGPIRPESGAYAAAQGDPKHMSVATTGMGSPMMQQQQQPYGTTTQHGFSPAFGYSAPAMQPAMVQHDQYGNPYGIQPMGMGYPGMNPYPQSQSPPPPFYPSGGTYDQGYYKPPAEVAGDVMHPVPLNRQSTAMSDTQSQVTSTTAVTGSQHHQGGESRPPAELSSQGSVRH</sequence>
<name>A0A0D2CLS8_9EURO</name>
<keyword evidence="2 6" id="KW-0812">Transmembrane</keyword>
<evidence type="ECO:0008006" key="10">
    <source>
        <dbReference type="Google" id="ProtNLM"/>
    </source>
</evidence>
<comment type="subcellular location">
    <subcellularLocation>
        <location evidence="1">Membrane</location>
        <topology evidence="1">Single-pass membrane protein</topology>
    </subcellularLocation>
</comment>
<dbReference type="PANTHER" id="PTHR15549">
    <property type="entry name" value="PAIRED IMMUNOGLOBULIN-LIKE TYPE 2 RECEPTOR"/>
    <property type="match status" value="1"/>
</dbReference>
<feature type="region of interest" description="Disordered" evidence="5">
    <location>
        <begin position="122"/>
        <end position="168"/>
    </location>
</feature>
<feature type="compositionally biased region" description="Low complexity" evidence="5">
    <location>
        <begin position="461"/>
        <end position="475"/>
    </location>
</feature>
<dbReference type="GO" id="GO:0016020">
    <property type="term" value="C:membrane"/>
    <property type="evidence" value="ECO:0007669"/>
    <property type="project" value="UniProtKB-SubCell"/>
</dbReference>
<dbReference type="EMBL" id="KN846960">
    <property type="protein sequence ID" value="KIW66196.1"/>
    <property type="molecule type" value="Genomic_DNA"/>
</dbReference>
<keyword evidence="3 6" id="KW-1133">Transmembrane helix</keyword>
<evidence type="ECO:0000313" key="8">
    <source>
        <dbReference type="EMBL" id="KIW66196.1"/>
    </source>
</evidence>
<accession>A0A0D2CLS8</accession>
<dbReference type="InterPro" id="IPR051694">
    <property type="entry name" value="Immunoregulatory_rcpt-like"/>
</dbReference>
<feature type="transmembrane region" description="Helical" evidence="6">
    <location>
        <begin position="286"/>
        <end position="307"/>
    </location>
</feature>
<evidence type="ECO:0000256" key="2">
    <source>
        <dbReference type="ARBA" id="ARBA00022692"/>
    </source>
</evidence>
<evidence type="ECO:0000313" key="9">
    <source>
        <dbReference type="Proteomes" id="UP000054266"/>
    </source>
</evidence>
<gene>
    <name evidence="8" type="ORF">PV04_08396</name>
</gene>
<feature type="compositionally biased region" description="Acidic residues" evidence="5">
    <location>
        <begin position="143"/>
        <end position="152"/>
    </location>
</feature>
<feature type="signal peptide" evidence="7">
    <location>
        <begin position="1"/>
        <end position="20"/>
    </location>
</feature>
<reference evidence="8 9" key="1">
    <citation type="submission" date="2015-01" db="EMBL/GenBank/DDBJ databases">
        <title>The Genome Sequence of Capronia semiimmersa CBS27337.</title>
        <authorList>
            <consortium name="The Broad Institute Genomics Platform"/>
            <person name="Cuomo C."/>
            <person name="de Hoog S."/>
            <person name="Gorbushina A."/>
            <person name="Stielow B."/>
            <person name="Teixiera M."/>
            <person name="Abouelleil A."/>
            <person name="Chapman S.B."/>
            <person name="Priest M."/>
            <person name="Young S.K."/>
            <person name="Wortman J."/>
            <person name="Nusbaum C."/>
            <person name="Birren B."/>
        </authorList>
    </citation>
    <scope>NUCLEOTIDE SEQUENCE [LARGE SCALE GENOMIC DNA]</scope>
    <source>
        <strain evidence="8 9">CBS 27337</strain>
    </source>
</reference>
<feature type="chain" id="PRO_5002250748" description="Hydrophobin" evidence="7">
    <location>
        <begin position="21"/>
        <end position="496"/>
    </location>
</feature>
<evidence type="ECO:0000256" key="1">
    <source>
        <dbReference type="ARBA" id="ARBA00004167"/>
    </source>
</evidence>
<keyword evidence="9" id="KW-1185">Reference proteome</keyword>
<feature type="region of interest" description="Disordered" evidence="5">
    <location>
        <begin position="321"/>
        <end position="342"/>
    </location>
</feature>
<evidence type="ECO:0000256" key="5">
    <source>
        <dbReference type="SAM" id="MobiDB-lite"/>
    </source>
</evidence>
<dbReference type="HOGENOM" id="CLU_031551_0_0_1"/>
<dbReference type="PANTHER" id="PTHR15549:SF26">
    <property type="entry name" value="AXIAL BUDDING PATTERN PROTEIN 2-RELATED"/>
    <property type="match status" value="1"/>
</dbReference>
<feature type="compositionally biased region" description="Low complexity" evidence="5">
    <location>
        <begin position="153"/>
        <end position="167"/>
    </location>
</feature>
<evidence type="ECO:0000256" key="3">
    <source>
        <dbReference type="ARBA" id="ARBA00022989"/>
    </source>
</evidence>
<organism evidence="8 9">
    <name type="scientific">Phialophora macrospora</name>
    <dbReference type="NCBI Taxonomy" id="1851006"/>
    <lineage>
        <taxon>Eukaryota</taxon>
        <taxon>Fungi</taxon>
        <taxon>Dikarya</taxon>
        <taxon>Ascomycota</taxon>
        <taxon>Pezizomycotina</taxon>
        <taxon>Eurotiomycetes</taxon>
        <taxon>Chaetothyriomycetidae</taxon>
        <taxon>Chaetothyriales</taxon>
        <taxon>Herpotrichiellaceae</taxon>
        <taxon>Phialophora</taxon>
    </lineage>
</organism>